<protein>
    <submittedName>
        <fullName evidence="1">Uncharacterized protein</fullName>
    </submittedName>
</protein>
<name>A0A7J7IGD7_9RHOD</name>
<dbReference type="Proteomes" id="UP000530660">
    <property type="component" value="Unassembled WGS sequence"/>
</dbReference>
<sequence length="140" mass="16365">MRDRVYALIIGSAVAGGVSWHLTRLVAEQSALWSVDPDGRNRSVGERNSDDPRWKRLGLVKVPELVPFPASEPRRPTLERPTDLEHFLRRQWASTWNESVDSLLTSLQTLDLERLQRQLERWWTRWRQRQRNHTAGDTAT</sequence>
<reference evidence="1 2" key="1">
    <citation type="journal article" date="2020" name="J. Phycol.">
        <title>Comparative genome analysis reveals Cyanidiococcus gen. nov., a new extremophilic red algal genus sister to Cyanidioschyzon (Cyanidioschyzonaceae, Rhodophyta).</title>
        <authorList>
            <person name="Liu S.-L."/>
            <person name="Chiang Y.-R."/>
            <person name="Yoon H.S."/>
            <person name="Fu H.-Y."/>
        </authorList>
    </citation>
    <scope>NUCLEOTIDE SEQUENCE [LARGE SCALE GENOMIC DNA]</scope>
    <source>
        <strain evidence="1 2">THAL066</strain>
    </source>
</reference>
<dbReference type="EMBL" id="VWRR01000011">
    <property type="protein sequence ID" value="KAF6002088.1"/>
    <property type="molecule type" value="Genomic_DNA"/>
</dbReference>
<evidence type="ECO:0000313" key="2">
    <source>
        <dbReference type="Proteomes" id="UP000530660"/>
    </source>
</evidence>
<dbReference type="AlphaFoldDB" id="A0A7J7IGD7"/>
<gene>
    <name evidence="1" type="ORF">F1559_000143</name>
</gene>
<keyword evidence="2" id="KW-1185">Reference proteome</keyword>
<comment type="caution">
    <text evidence="1">The sequence shown here is derived from an EMBL/GenBank/DDBJ whole genome shotgun (WGS) entry which is preliminary data.</text>
</comment>
<accession>A0A7J7IGD7</accession>
<organism evidence="1 2">
    <name type="scientific">Cyanidiococcus yangmingshanensis</name>
    <dbReference type="NCBI Taxonomy" id="2690220"/>
    <lineage>
        <taxon>Eukaryota</taxon>
        <taxon>Rhodophyta</taxon>
        <taxon>Bangiophyceae</taxon>
        <taxon>Cyanidiales</taxon>
        <taxon>Cyanidiaceae</taxon>
        <taxon>Cyanidiococcus</taxon>
    </lineage>
</organism>
<evidence type="ECO:0000313" key="1">
    <source>
        <dbReference type="EMBL" id="KAF6002088.1"/>
    </source>
</evidence>
<proteinExistence type="predicted"/>